<organism evidence="2 3">
    <name type="scientific">Parasphingopyxis marina</name>
    <dbReference type="NCBI Taxonomy" id="2761622"/>
    <lineage>
        <taxon>Bacteria</taxon>
        <taxon>Pseudomonadati</taxon>
        <taxon>Pseudomonadota</taxon>
        <taxon>Alphaproteobacteria</taxon>
        <taxon>Sphingomonadales</taxon>
        <taxon>Sphingomonadaceae</taxon>
        <taxon>Parasphingopyxis</taxon>
    </lineage>
</organism>
<evidence type="ECO:0000313" key="3">
    <source>
        <dbReference type="Proteomes" id="UP000564378"/>
    </source>
</evidence>
<dbReference type="EMBL" id="JACJVJ010000001">
    <property type="protein sequence ID" value="MBC2777407.1"/>
    <property type="molecule type" value="Genomic_DNA"/>
</dbReference>
<feature type="signal peptide" evidence="1">
    <location>
        <begin position="1"/>
        <end position="19"/>
    </location>
</feature>
<reference evidence="2 3" key="1">
    <citation type="submission" date="2020-08" db="EMBL/GenBank/DDBJ databases">
        <title>Draft genome sequence of Parasphingopyxis sp. GrpM-11.</title>
        <authorList>
            <person name="Oh J."/>
            <person name="Roh D.-H."/>
        </authorList>
    </citation>
    <scope>NUCLEOTIDE SEQUENCE [LARGE SCALE GENOMIC DNA]</scope>
    <source>
        <strain evidence="2 3">GrpM-11</strain>
    </source>
</reference>
<feature type="chain" id="PRO_5032523666" evidence="1">
    <location>
        <begin position="20"/>
        <end position="122"/>
    </location>
</feature>
<evidence type="ECO:0000256" key="1">
    <source>
        <dbReference type="SAM" id="SignalP"/>
    </source>
</evidence>
<sequence>MKKIIAFAAICAIPAALSAAPYPVAEPTGYDPYAADAIARADYSVAEERLVRRLDANGSDISALLNLAAVMTETDRVARASSLLEQVLDADNVMLEGANGQAVWSHDAATAALRSRVTVGAR</sequence>
<keyword evidence="1" id="KW-0732">Signal</keyword>
<dbReference type="Proteomes" id="UP000564378">
    <property type="component" value="Unassembled WGS sequence"/>
</dbReference>
<dbReference type="AlphaFoldDB" id="A0A842HY82"/>
<proteinExistence type="predicted"/>
<comment type="caution">
    <text evidence="2">The sequence shown here is derived from an EMBL/GenBank/DDBJ whole genome shotgun (WGS) entry which is preliminary data.</text>
</comment>
<accession>A0A842HY82</accession>
<gene>
    <name evidence="2" type="ORF">H6P80_07210</name>
</gene>
<protein>
    <submittedName>
        <fullName evidence="2">Uncharacterized protein</fullName>
    </submittedName>
</protein>
<keyword evidence="3" id="KW-1185">Reference proteome</keyword>
<evidence type="ECO:0000313" key="2">
    <source>
        <dbReference type="EMBL" id="MBC2777407.1"/>
    </source>
</evidence>
<name>A0A842HY82_9SPHN</name>
<dbReference type="RefSeq" id="WP_185800618.1">
    <property type="nucleotide sequence ID" value="NZ_JACJVJ010000001.1"/>
</dbReference>